<sequence length="254" mass="29582">MRTLVIGDIHGGLKGLKQLMDRTKIVDGDRLIFMGDYVDGWSESAQVIQYLIVLSQLKECIFIKGNHDVWCEKWLRTDKPDKIWLDHGGRGAIESYWSFSKEDKKAHLEFFEQMKLYHLDEQNRLFVHGGFTSKEGVEKENLESTFYFDRTLWERALHLDKEIDENSEVFPKCLKLYNEIYIGHTPTLYFNSEVPLLAINVWNVDTGAAFYGKLSAMDIDSKEVFQSDALMELYPNEKGRNERSLNQILGKRTP</sequence>
<reference evidence="2 3" key="1">
    <citation type="submission" date="2019-01" db="EMBL/GenBank/DDBJ databases">
        <title>Genome sequence of the Antarctic species Gelidibacter gilvus ACAM 158(T).</title>
        <authorList>
            <person name="Bowman J.P."/>
        </authorList>
    </citation>
    <scope>NUCLEOTIDE SEQUENCE [LARGE SCALE GENOMIC DNA]</scope>
    <source>
        <strain evidence="2 3">IC158</strain>
    </source>
</reference>
<dbReference type="InterPro" id="IPR004843">
    <property type="entry name" value="Calcineurin-like_PHP"/>
</dbReference>
<comment type="caution">
    <text evidence="2">The sequence shown here is derived from an EMBL/GenBank/DDBJ whole genome shotgun (WGS) entry which is preliminary data.</text>
</comment>
<dbReference type="PANTHER" id="PTHR42850">
    <property type="entry name" value="METALLOPHOSPHOESTERASE"/>
    <property type="match status" value="1"/>
</dbReference>
<dbReference type="GO" id="GO:0005737">
    <property type="term" value="C:cytoplasm"/>
    <property type="evidence" value="ECO:0007669"/>
    <property type="project" value="TreeGrafter"/>
</dbReference>
<proteinExistence type="predicted"/>
<dbReference type="PANTHER" id="PTHR42850:SF4">
    <property type="entry name" value="ZINC-DEPENDENT ENDOPOLYPHOSPHATASE"/>
    <property type="match status" value="1"/>
</dbReference>
<dbReference type="Gene3D" id="3.60.21.10">
    <property type="match status" value="1"/>
</dbReference>
<dbReference type="RefSeq" id="WP_129017395.1">
    <property type="nucleotide sequence ID" value="NZ_SDDZ01000005.1"/>
</dbReference>
<name>A0A4Q0XF72_9FLAO</name>
<evidence type="ECO:0000313" key="3">
    <source>
        <dbReference type="Proteomes" id="UP000289792"/>
    </source>
</evidence>
<feature type="domain" description="Calcineurin-like phosphoesterase" evidence="1">
    <location>
        <begin position="1"/>
        <end position="188"/>
    </location>
</feature>
<dbReference type="SUPFAM" id="SSF56300">
    <property type="entry name" value="Metallo-dependent phosphatases"/>
    <property type="match status" value="1"/>
</dbReference>
<dbReference type="InterPro" id="IPR050126">
    <property type="entry name" value="Ap4A_hydrolase"/>
</dbReference>
<keyword evidence="3" id="KW-1185">Reference proteome</keyword>
<accession>A0A4Q0XF72</accession>
<dbReference type="InterPro" id="IPR029052">
    <property type="entry name" value="Metallo-depent_PP-like"/>
</dbReference>
<dbReference type="GO" id="GO:0110154">
    <property type="term" value="P:RNA decapping"/>
    <property type="evidence" value="ECO:0007669"/>
    <property type="project" value="TreeGrafter"/>
</dbReference>
<evidence type="ECO:0000259" key="1">
    <source>
        <dbReference type="Pfam" id="PF00149"/>
    </source>
</evidence>
<dbReference type="InterPro" id="IPR006186">
    <property type="entry name" value="Ser/Thr-sp_prot-phosphatase"/>
</dbReference>
<dbReference type="OrthoDB" id="9808081at2"/>
<dbReference type="Pfam" id="PF00149">
    <property type="entry name" value="Metallophos"/>
    <property type="match status" value="1"/>
</dbReference>
<dbReference type="EMBL" id="SDDZ01000005">
    <property type="protein sequence ID" value="RXJ49860.1"/>
    <property type="molecule type" value="Genomic_DNA"/>
</dbReference>
<organism evidence="2 3">
    <name type="scientific">Gelidibacter gilvus</name>
    <dbReference type="NCBI Taxonomy" id="59602"/>
    <lineage>
        <taxon>Bacteria</taxon>
        <taxon>Pseudomonadati</taxon>
        <taxon>Bacteroidota</taxon>
        <taxon>Flavobacteriia</taxon>
        <taxon>Flavobacteriales</taxon>
        <taxon>Flavobacteriaceae</taxon>
        <taxon>Gelidibacter</taxon>
    </lineage>
</organism>
<dbReference type="PRINTS" id="PR00114">
    <property type="entry name" value="STPHPHTASE"/>
</dbReference>
<protein>
    <submittedName>
        <fullName evidence="2">Serine/threonine protein phosphatase</fullName>
    </submittedName>
</protein>
<dbReference type="GO" id="GO:0016791">
    <property type="term" value="F:phosphatase activity"/>
    <property type="evidence" value="ECO:0007669"/>
    <property type="project" value="TreeGrafter"/>
</dbReference>
<dbReference type="CDD" id="cd00144">
    <property type="entry name" value="MPP_PPP_family"/>
    <property type="match status" value="1"/>
</dbReference>
<dbReference type="Proteomes" id="UP000289792">
    <property type="component" value="Unassembled WGS sequence"/>
</dbReference>
<evidence type="ECO:0000313" key="2">
    <source>
        <dbReference type="EMBL" id="RXJ49860.1"/>
    </source>
</evidence>
<dbReference type="GO" id="GO:0008803">
    <property type="term" value="F:bis(5'-nucleosyl)-tetraphosphatase (symmetrical) activity"/>
    <property type="evidence" value="ECO:0007669"/>
    <property type="project" value="TreeGrafter"/>
</dbReference>
<gene>
    <name evidence="2" type="ORF">ESZ48_10450</name>
</gene>
<dbReference type="AlphaFoldDB" id="A0A4Q0XF72"/>